<evidence type="ECO:0000313" key="3">
    <source>
        <dbReference type="Proteomes" id="UP000421791"/>
    </source>
</evidence>
<accession>A0A7J4YT70</accession>
<evidence type="ECO:0000313" key="4">
    <source>
        <dbReference type="Proteomes" id="UP000440198"/>
    </source>
</evidence>
<evidence type="ECO:0000313" key="2">
    <source>
        <dbReference type="EMBL" id="KAA5259987.1"/>
    </source>
</evidence>
<evidence type="ECO:0000313" key="1">
    <source>
        <dbReference type="EMBL" id="KAA5232356.1"/>
    </source>
</evidence>
<reference evidence="3 4" key="1">
    <citation type="journal article" date="2019" name="Nat. Med.">
        <title>A library of human gut bacterial isolates paired with longitudinal multiomics data enables mechanistic microbiome research.</title>
        <authorList>
            <person name="Poyet M."/>
            <person name="Groussin M."/>
            <person name="Gibbons S.M."/>
            <person name="Avila-Pacheco J."/>
            <person name="Jiang X."/>
            <person name="Kearney S.M."/>
            <person name="Perrotta A.R."/>
            <person name="Berdy B."/>
            <person name="Zhao S."/>
            <person name="Lieberman T.D."/>
            <person name="Swanson P.K."/>
            <person name="Smith M."/>
            <person name="Roesemann S."/>
            <person name="Alexander J.E."/>
            <person name="Rich S.A."/>
            <person name="Livny J."/>
            <person name="Vlamakis H."/>
            <person name="Clish C."/>
            <person name="Bullock K."/>
            <person name="Deik A."/>
            <person name="Scott J."/>
            <person name="Pierce K.A."/>
            <person name="Xavier R.J."/>
            <person name="Alm E.J."/>
        </authorList>
    </citation>
    <scope>NUCLEOTIDE SEQUENCE [LARGE SCALE GENOMIC DNA]</scope>
    <source>
        <strain evidence="2 4">BIOML-A2</strain>
        <strain evidence="1 3">BIOML-A6</strain>
    </source>
</reference>
<dbReference type="Proteomes" id="UP000440198">
    <property type="component" value="Unassembled WGS sequence"/>
</dbReference>
<comment type="caution">
    <text evidence="1">The sequence shown here is derived from an EMBL/GenBank/DDBJ whole genome shotgun (WGS) entry which is preliminary data.</text>
</comment>
<sequence length="912" mass="104669">MKKIYLLSFIILLLCYIQPVKSQHTLTNPSLQSKHLNNVAQQINLYFQEKIHLHIDKNTYLTTDTIWLRAYLVHATFHTPLPISRYTYIELINPLGAIVERIQLKARRRLFFGHIALSDTLPDGDYTLRAYTDYMANTTKDYLFKRKIKIISPKWGNVKMKVTTKGTTPNSSQLIFQFNHNDSLFSVHHLEAILKKGKSHIPERQKRKDQFEVEFTEKVMETNRSFRLRLTDRLDNKYERFLPIATDKEQYNVFFYPEGGSLVNGVSNRIAIKAIGNSGNTTALSLCIRDDAGDSLTVATTKTSGVGVFEIVPQNGKQYYAHCMNLYGTSKIIPLPNARSSYGLRIEATDSTFQAHLQTSTAGISQPLYLIAHVRGAIVSSQLWKNQQTDIILDKKLFPEGIIQFMLLDQQLNPLCERLVFSKNYRTGNCYITTNKTEYGKRESITVNLTINDPTGNPVQNYFSVSVTDAETTSPDTCHTIQSSLLLTNELKGNISSPALWLTDEKKEALDYLMMTHKWERYSIPAILKGQYEIPHAKPEQDMCIQGKTYTQRPFIGNIGKTSDRHAVIVTGTKNMAGYQEIVMTNSNGEFKFDQLDFPENSGFRILVRQSEGKVTDSLNIIPKRFPVPNDPFPQEPLQESIFSNAESENLTNFQRIGNRHYLLHEVKIKSPYWGTSNYQTLTEKEISLANDMKQVLQKMGLKNIMRDYNSFQYFHNGTPVVIFLDNYLCDPSVLINWLSPEYLREITFITDVNRSYVNEMLKGTREWSTKLLDEYGQKDLCELLLQIDRTKNKVAVLNATTKSNFDSRCFGFNSNKYISPWKYGKTQLSIYPLGYQLPVEFYSPQYDNISSKENLVPDLRTTLFWKPNIKTDINGRATFTFYTSDNPGPFFIIVEGITDKGEMIRATKLVH</sequence>
<protein>
    <recommendedName>
        <fullName evidence="5">TonB-dependent Receptor Plug Domain</fullName>
    </recommendedName>
</protein>
<dbReference type="EMBL" id="VWAK01000003">
    <property type="protein sequence ID" value="KAA5232356.1"/>
    <property type="molecule type" value="Genomic_DNA"/>
</dbReference>
<dbReference type="GeneID" id="92988333"/>
<organism evidence="1 3">
    <name type="scientific">Bacteroides finegoldii</name>
    <dbReference type="NCBI Taxonomy" id="338188"/>
    <lineage>
        <taxon>Bacteria</taxon>
        <taxon>Pseudomonadati</taxon>
        <taxon>Bacteroidota</taxon>
        <taxon>Bacteroidia</taxon>
        <taxon>Bacteroidales</taxon>
        <taxon>Bacteroidaceae</taxon>
        <taxon>Bacteroides</taxon>
    </lineage>
</organism>
<dbReference type="Proteomes" id="UP000421791">
    <property type="component" value="Unassembled WGS sequence"/>
</dbReference>
<keyword evidence="4" id="KW-1185">Reference proteome</keyword>
<dbReference type="AlphaFoldDB" id="A0A7J4YT70"/>
<dbReference type="RefSeq" id="WP_007753629.1">
    <property type="nucleotide sequence ID" value="NZ_JADOZO010000354.1"/>
</dbReference>
<proteinExistence type="predicted"/>
<dbReference type="Gene3D" id="2.60.40.1930">
    <property type="match status" value="1"/>
</dbReference>
<gene>
    <name evidence="2" type="ORF">F2Z09_01745</name>
    <name evidence="1" type="ORF">F2Z22_03080</name>
</gene>
<dbReference type="EMBL" id="VWAG01000002">
    <property type="protein sequence ID" value="KAA5259987.1"/>
    <property type="molecule type" value="Genomic_DNA"/>
</dbReference>
<name>A0A7J4YT70_9BACE</name>
<evidence type="ECO:0008006" key="5">
    <source>
        <dbReference type="Google" id="ProtNLM"/>
    </source>
</evidence>